<protein>
    <submittedName>
        <fullName evidence="1">Uncharacterized protein</fullName>
    </submittedName>
</protein>
<dbReference type="EMBL" id="SFAT01000003">
    <property type="protein sequence ID" value="TRV01824.1"/>
    <property type="molecule type" value="Genomic_DNA"/>
</dbReference>
<dbReference type="AlphaFoldDB" id="A0A552K1F0"/>
<gene>
    <name evidence="1" type="ORF">EWV75_00325</name>
</gene>
<proteinExistence type="predicted"/>
<evidence type="ECO:0000313" key="1">
    <source>
        <dbReference type="EMBL" id="TRV01824.1"/>
    </source>
</evidence>
<accession>A0A552K1F0</accession>
<reference evidence="1 2" key="1">
    <citation type="submission" date="2019-01" db="EMBL/GenBank/DDBJ databases">
        <title>Coherence of Microcystis species and biogeography revealed through population genomics.</title>
        <authorList>
            <person name="Perez-Carrascal O.M."/>
            <person name="Terrat Y."/>
            <person name="Giani A."/>
            <person name="Fortin N."/>
            <person name="Tromas N."/>
            <person name="Shapiro B.J."/>
        </authorList>
    </citation>
    <scope>NUCLEOTIDE SEQUENCE [LARGE SCALE GENOMIC DNA]</scope>
    <source>
        <strain evidence="1">Mw_QC_S_20081001_S30D</strain>
    </source>
</reference>
<evidence type="ECO:0000313" key="2">
    <source>
        <dbReference type="Proteomes" id="UP000320523"/>
    </source>
</evidence>
<name>A0A552K1F0_9CHRO</name>
<dbReference type="Proteomes" id="UP000320523">
    <property type="component" value="Unassembled WGS sequence"/>
</dbReference>
<sequence length="98" mass="10881">MNANCASYPGVGLGLGFKNPTREDSYLKSATPSFGLGEWINCQDILTKFGLKLVKLGIFPKLRIFAGGVRDWKLGRIRDWGNFTNFFLKLLNFGCVGC</sequence>
<comment type="caution">
    <text evidence="1">The sequence shown here is derived from an EMBL/GenBank/DDBJ whole genome shotgun (WGS) entry which is preliminary data.</text>
</comment>
<organism evidence="1 2">
    <name type="scientific">Microcystis wesenbergii Mw_QC_S_20081001_S30D</name>
    <dbReference type="NCBI Taxonomy" id="2486245"/>
    <lineage>
        <taxon>Bacteria</taxon>
        <taxon>Bacillati</taxon>
        <taxon>Cyanobacteriota</taxon>
        <taxon>Cyanophyceae</taxon>
        <taxon>Oscillatoriophycideae</taxon>
        <taxon>Chroococcales</taxon>
        <taxon>Microcystaceae</taxon>
        <taxon>Microcystis</taxon>
    </lineage>
</organism>